<dbReference type="Pfam" id="PF00487">
    <property type="entry name" value="FA_desaturase"/>
    <property type="match status" value="1"/>
</dbReference>
<dbReference type="Proteomes" id="UP000198994">
    <property type="component" value="Unassembled WGS sequence"/>
</dbReference>
<keyword evidence="1" id="KW-0812">Transmembrane</keyword>
<keyword evidence="1" id="KW-0472">Membrane</keyword>
<keyword evidence="1" id="KW-1133">Transmembrane helix</keyword>
<proteinExistence type="predicted"/>
<evidence type="ECO:0000313" key="3">
    <source>
        <dbReference type="EMBL" id="SDF40902.1"/>
    </source>
</evidence>
<dbReference type="InterPro" id="IPR005804">
    <property type="entry name" value="FA_desaturase_dom"/>
</dbReference>
<feature type="transmembrane region" description="Helical" evidence="1">
    <location>
        <begin position="166"/>
        <end position="186"/>
    </location>
</feature>
<dbReference type="GO" id="GO:0016020">
    <property type="term" value="C:membrane"/>
    <property type="evidence" value="ECO:0007669"/>
    <property type="project" value="TreeGrafter"/>
</dbReference>
<feature type="transmembrane region" description="Helical" evidence="1">
    <location>
        <begin position="12"/>
        <end position="32"/>
    </location>
</feature>
<dbReference type="AlphaFoldDB" id="A0A1G7KUI0"/>
<feature type="transmembrane region" description="Helical" evidence="1">
    <location>
        <begin position="193"/>
        <end position="214"/>
    </location>
</feature>
<keyword evidence="4" id="KW-1185">Reference proteome</keyword>
<sequence>MKYRTPILSRSLFELSVTILPFLLIWTLAWQLISVSPWLSLCLALLNAGFLVRIFLIQHDCGHAAFFGSRALNDWTGRILGVLTLTPYDVWRRTHAIHHSTTGNLDRRGVGDIPTMTVSEFQARSRLKRIIYRALRNPLFLFGLAPFYIFFLQNRLPVGLMRSGRIYWASALLTNAGIAATLALLWVFGGLQVILLIFLPTTLFASSIGMWLFYVQHQFEDTEWDHEPDWVVQNAALHGSSYYVLPPVLNWFTANIGAHHIHHLASRIPFYRLSEVLREHDMLAGIQRITLLDSLRCARLHLWDEDARRLVTFAEAKA</sequence>
<evidence type="ECO:0000313" key="4">
    <source>
        <dbReference type="Proteomes" id="UP000198994"/>
    </source>
</evidence>
<dbReference type="PANTHER" id="PTHR19353:SF73">
    <property type="entry name" value="FATTY ACID DESATURASE"/>
    <property type="match status" value="1"/>
</dbReference>
<dbReference type="GO" id="GO:0016717">
    <property type="term" value="F:oxidoreductase activity, acting on paired donors, with oxidation of a pair of donors resulting in the reduction of molecular oxygen to two molecules of water"/>
    <property type="evidence" value="ECO:0007669"/>
    <property type="project" value="TreeGrafter"/>
</dbReference>
<gene>
    <name evidence="3" type="ORF">SAMN04488105_1207</name>
</gene>
<feature type="transmembrane region" description="Helical" evidence="1">
    <location>
        <begin position="38"/>
        <end position="56"/>
    </location>
</feature>
<dbReference type="GO" id="GO:0006629">
    <property type="term" value="P:lipid metabolic process"/>
    <property type="evidence" value="ECO:0007669"/>
    <property type="project" value="InterPro"/>
</dbReference>
<organism evidence="3 4">
    <name type="scientific">Salipiger thiooxidans</name>
    <dbReference type="NCBI Taxonomy" id="282683"/>
    <lineage>
        <taxon>Bacteria</taxon>
        <taxon>Pseudomonadati</taxon>
        <taxon>Pseudomonadota</taxon>
        <taxon>Alphaproteobacteria</taxon>
        <taxon>Rhodobacterales</taxon>
        <taxon>Roseobacteraceae</taxon>
        <taxon>Salipiger</taxon>
    </lineage>
</organism>
<dbReference type="PANTHER" id="PTHR19353">
    <property type="entry name" value="FATTY ACID DESATURASE 2"/>
    <property type="match status" value="1"/>
</dbReference>
<dbReference type="InterPro" id="IPR012171">
    <property type="entry name" value="Fatty_acid_desaturase"/>
</dbReference>
<feature type="domain" description="Fatty acid desaturase" evidence="2">
    <location>
        <begin position="37"/>
        <end position="280"/>
    </location>
</feature>
<dbReference type="STRING" id="282683.SAMN04488105_1207"/>
<evidence type="ECO:0000259" key="2">
    <source>
        <dbReference type="Pfam" id="PF00487"/>
    </source>
</evidence>
<dbReference type="EMBL" id="FNAV01000020">
    <property type="protein sequence ID" value="SDF40902.1"/>
    <property type="molecule type" value="Genomic_DNA"/>
</dbReference>
<feature type="transmembrane region" description="Helical" evidence="1">
    <location>
        <begin position="134"/>
        <end position="154"/>
    </location>
</feature>
<reference evidence="4" key="1">
    <citation type="submission" date="2016-10" db="EMBL/GenBank/DDBJ databases">
        <authorList>
            <person name="Varghese N."/>
            <person name="Submissions S."/>
        </authorList>
    </citation>
    <scope>NUCLEOTIDE SEQUENCE [LARGE SCALE GENOMIC DNA]</scope>
    <source>
        <strain evidence="4">DSM 10146</strain>
    </source>
</reference>
<name>A0A1G7KUI0_9RHOB</name>
<protein>
    <submittedName>
        <fullName evidence="3">Omega-6 fatty acid desaturase (Delta-12 desaturase)</fullName>
    </submittedName>
</protein>
<accession>A0A1G7KUI0</accession>
<dbReference type="CDD" id="cd03507">
    <property type="entry name" value="Delta12-FADS-like"/>
    <property type="match status" value="1"/>
</dbReference>
<evidence type="ECO:0000256" key="1">
    <source>
        <dbReference type="SAM" id="Phobius"/>
    </source>
</evidence>